<evidence type="ECO:0000313" key="1">
    <source>
        <dbReference type="EMBL" id="SUA24386.1"/>
    </source>
</evidence>
<dbReference type="InterPro" id="IPR036188">
    <property type="entry name" value="FAD/NAD-bd_sf"/>
</dbReference>
<dbReference type="EMBL" id="UGRI01000001">
    <property type="protein sequence ID" value="SUA24386.1"/>
    <property type="molecule type" value="Genomic_DNA"/>
</dbReference>
<organism evidence="1">
    <name type="scientific">Neisseria gonorrhoeae</name>
    <dbReference type="NCBI Taxonomy" id="485"/>
    <lineage>
        <taxon>Bacteria</taxon>
        <taxon>Pseudomonadati</taxon>
        <taxon>Pseudomonadota</taxon>
        <taxon>Betaproteobacteria</taxon>
        <taxon>Neisseriales</taxon>
        <taxon>Neisseriaceae</taxon>
        <taxon>Neisseria</taxon>
    </lineage>
</organism>
<protein>
    <submittedName>
        <fullName evidence="1">Putative oxidoreductase</fullName>
    </submittedName>
</protein>
<sequence length="100" mass="11104">MEARKAAQAASGNRQGLLYAKISPHDTGQTELLLAGYGYTKRLLGHILPDSDTWGGNGIIHLNYSRTEQQRNHELGLQKHHNHLYRSITSAEAEKSPASR</sequence>
<gene>
    <name evidence="1" type="ORF">NCTC11421_02383</name>
</gene>
<dbReference type="Gene3D" id="3.30.9.10">
    <property type="entry name" value="D-Amino Acid Oxidase, subunit A, domain 2"/>
    <property type="match status" value="1"/>
</dbReference>
<accession>A0A378W0S5</accession>
<name>A0A378W0S5_NEIGO</name>
<reference evidence="1" key="1">
    <citation type="submission" date="2018-06" db="EMBL/GenBank/DDBJ databases">
        <authorList>
            <consortium name="Pathogen Informatics"/>
            <person name="Doyle S."/>
        </authorList>
    </citation>
    <scope>NUCLEOTIDE SEQUENCE [LARGE SCALE GENOMIC DNA]</scope>
    <source>
        <strain evidence="1">NCTC11421</strain>
    </source>
</reference>
<proteinExistence type="predicted"/>
<dbReference type="Gene3D" id="3.50.50.60">
    <property type="entry name" value="FAD/NAD(P)-binding domain"/>
    <property type="match status" value="1"/>
</dbReference>
<dbReference type="AlphaFoldDB" id="A0A378W0S5"/>